<reference evidence="2" key="1">
    <citation type="submission" date="2014-05" db="EMBL/GenBank/DDBJ databases">
        <authorList>
            <person name="Horn Fabian"/>
        </authorList>
    </citation>
    <scope>NUCLEOTIDE SEQUENCE</scope>
</reference>
<organism evidence="2">
    <name type="scientific">Streptomyces iranensis</name>
    <dbReference type="NCBI Taxonomy" id="576784"/>
    <lineage>
        <taxon>Bacteria</taxon>
        <taxon>Bacillati</taxon>
        <taxon>Actinomycetota</taxon>
        <taxon>Actinomycetes</taxon>
        <taxon>Kitasatosporales</taxon>
        <taxon>Streptomycetaceae</taxon>
        <taxon>Streptomyces</taxon>
        <taxon>Streptomyces violaceusniger group</taxon>
    </lineage>
</organism>
<dbReference type="EMBL" id="JAGGLR010000006">
    <property type="protein sequence ID" value="MBP2061606.1"/>
    <property type="molecule type" value="Genomic_DNA"/>
</dbReference>
<feature type="compositionally biased region" description="Pro residues" evidence="1">
    <location>
        <begin position="183"/>
        <end position="193"/>
    </location>
</feature>
<protein>
    <submittedName>
        <fullName evidence="2">Uncharacterized protein</fullName>
    </submittedName>
</protein>
<evidence type="ECO:0000313" key="3">
    <source>
        <dbReference type="EMBL" id="MBP2061606.1"/>
    </source>
</evidence>
<dbReference type="RefSeq" id="WP_052701561.1">
    <property type="nucleotide sequence ID" value="NZ_BAABDR010000045.1"/>
</dbReference>
<sequence length="243" mass="26533">MHDAWRAVFRAAETAAPSPTSDTLSLTTLGDVPEHLSLDEIRDLYAERATLDTPLEQSGLTPRAQGVAADFGATTVRELLNVPLYRFQQKQRGIGVVVKRELHRRHRQWTAALRAKKPTTAPAKARRPAREEDDLLTASLDARLPIERLAGLLNPPRPGRKDNKLPQVIAAFLGLPAPEGVPDAPPWTCPPGSPARRSQRHSASPTSPSPSTSPPPARSGRRPDGCRRCGTSWWRPSARRAGS</sequence>
<reference evidence="3 4" key="2">
    <citation type="submission" date="2021-03" db="EMBL/GenBank/DDBJ databases">
        <title>Genomic Encyclopedia of Type Strains, Phase IV (KMG-IV): sequencing the most valuable type-strain genomes for metagenomic binning, comparative biology and taxonomic classification.</title>
        <authorList>
            <person name="Goeker M."/>
        </authorList>
    </citation>
    <scope>NUCLEOTIDE SEQUENCE [LARGE SCALE GENOMIC DNA]</scope>
    <source>
        <strain evidence="3 4">DSM 41954</strain>
    </source>
</reference>
<gene>
    <name evidence="3" type="ORF">J2Z30_002615</name>
    <name evidence="2" type="ORF">SIRAN6175</name>
</gene>
<dbReference type="AlphaFoldDB" id="A0A061A1E0"/>
<dbReference type="GeneID" id="32472273"/>
<evidence type="ECO:0000313" key="4">
    <source>
        <dbReference type="Proteomes" id="UP000756710"/>
    </source>
</evidence>
<dbReference type="HOGENOM" id="CLU_1142089_0_0_11"/>
<evidence type="ECO:0000256" key="1">
    <source>
        <dbReference type="SAM" id="MobiDB-lite"/>
    </source>
</evidence>
<name>A0A061A1E0_9ACTN</name>
<feature type="region of interest" description="Disordered" evidence="1">
    <location>
        <begin position="182"/>
        <end position="243"/>
    </location>
</feature>
<dbReference type="Proteomes" id="UP000756710">
    <property type="component" value="Unassembled WGS sequence"/>
</dbReference>
<dbReference type="EMBL" id="LK022848">
    <property type="protein sequence ID" value="CDR09568.1"/>
    <property type="molecule type" value="Genomic_DNA"/>
</dbReference>
<feature type="compositionally biased region" description="Pro residues" evidence="1">
    <location>
        <begin position="207"/>
        <end position="217"/>
    </location>
</feature>
<evidence type="ECO:0000313" key="2">
    <source>
        <dbReference type="EMBL" id="CDR09568.1"/>
    </source>
</evidence>
<accession>A0A061A1E0</accession>
<keyword evidence="4" id="KW-1185">Reference proteome</keyword>
<proteinExistence type="predicted"/>